<dbReference type="AlphaFoldDB" id="A0AA92K3U2"/>
<dbReference type="InterPro" id="IPR036291">
    <property type="entry name" value="NAD(P)-bd_dom_sf"/>
</dbReference>
<gene>
    <name evidence="2" type="ORF">HF909_17025</name>
</gene>
<dbReference type="Proteomes" id="UP000593970">
    <property type="component" value="Chromosome"/>
</dbReference>
<dbReference type="PANTHER" id="PTHR42760">
    <property type="entry name" value="SHORT-CHAIN DEHYDROGENASES/REDUCTASES FAMILY MEMBER"/>
    <property type="match status" value="1"/>
</dbReference>
<dbReference type="EMBL" id="CP051169">
    <property type="protein sequence ID" value="QOK97970.1"/>
    <property type="molecule type" value="Genomic_DNA"/>
</dbReference>
<dbReference type="PRINTS" id="PR00081">
    <property type="entry name" value="GDHRDH"/>
</dbReference>
<organism evidence="2 3">
    <name type="scientific">Ralstonia solanacearum</name>
    <name type="common">Pseudomonas solanacearum</name>
    <dbReference type="NCBI Taxonomy" id="305"/>
    <lineage>
        <taxon>Bacteria</taxon>
        <taxon>Pseudomonadati</taxon>
        <taxon>Pseudomonadota</taxon>
        <taxon>Betaproteobacteria</taxon>
        <taxon>Burkholderiales</taxon>
        <taxon>Burkholderiaceae</taxon>
        <taxon>Ralstonia</taxon>
        <taxon>Ralstonia solanacearum species complex</taxon>
    </lineage>
</organism>
<name>A0AA92K3U2_RALSL</name>
<dbReference type="NCBIfam" id="NF005395">
    <property type="entry name" value="PRK06940.1"/>
    <property type="match status" value="1"/>
</dbReference>
<sequence>MKDVVVVIGSGAIGQAIARRVSTGKHVLLADLREENANAAAKTLSDAGFEVSTAHVDVALRESVQALVDTAQAIGPVTGMIHAAGVSPTQASPATILKVDLYGTALVLEAFGNVIARGGAGIVIASQSGHRLPALTPEQDKALALTPADALLALPMLQPDQVTDPLHAYQLSKRGNALRVMAEAVRWGKRGARVNTISPGIIITPLANDELSGPRGAGYRRMIERCAAGRAGTPDEIGNLGALLMGPDGTFITGSDFLIDGGVTAAYWYGELGAGQGGIPLDTRPS</sequence>
<reference evidence="3" key="1">
    <citation type="submission" date="2020-04" db="EMBL/GenBank/DDBJ databases">
        <title>Ralstonia solanacearum UW576, UW763, UW773, and UW774.</title>
        <authorList>
            <person name="Steidl O."/>
            <person name="Truchon A."/>
            <person name="Allen C."/>
        </authorList>
    </citation>
    <scope>NUCLEOTIDE SEQUENCE [LARGE SCALE GENOMIC DNA]</scope>
    <source>
        <strain evidence="3">UW774</strain>
    </source>
</reference>
<dbReference type="Gene3D" id="3.40.50.720">
    <property type="entry name" value="NAD(P)-binding Rossmann-like Domain"/>
    <property type="match status" value="1"/>
</dbReference>
<dbReference type="Pfam" id="PF00106">
    <property type="entry name" value="adh_short"/>
    <property type="match status" value="1"/>
</dbReference>
<accession>A0AA92K3U2</accession>
<dbReference type="InterPro" id="IPR002347">
    <property type="entry name" value="SDR_fam"/>
</dbReference>
<evidence type="ECO:0000313" key="2">
    <source>
        <dbReference type="EMBL" id="QOK97970.1"/>
    </source>
</evidence>
<comment type="similarity">
    <text evidence="1">Belongs to the short-chain dehydrogenases/reductases (SDR) family.</text>
</comment>
<protein>
    <submittedName>
        <fullName evidence="2">SDR family oxidoreductase</fullName>
    </submittedName>
</protein>
<dbReference type="Pfam" id="PF13561">
    <property type="entry name" value="adh_short_C2"/>
    <property type="match status" value="1"/>
</dbReference>
<evidence type="ECO:0000313" key="3">
    <source>
        <dbReference type="Proteomes" id="UP000593970"/>
    </source>
</evidence>
<evidence type="ECO:0000256" key="1">
    <source>
        <dbReference type="ARBA" id="ARBA00006484"/>
    </source>
</evidence>
<proteinExistence type="inferred from homology"/>
<dbReference type="GO" id="GO:0016616">
    <property type="term" value="F:oxidoreductase activity, acting on the CH-OH group of donors, NAD or NADP as acceptor"/>
    <property type="evidence" value="ECO:0007669"/>
    <property type="project" value="TreeGrafter"/>
</dbReference>
<dbReference type="SUPFAM" id="SSF51735">
    <property type="entry name" value="NAD(P)-binding Rossmann-fold domains"/>
    <property type="match status" value="1"/>
</dbReference>